<dbReference type="VEuPathDB" id="VectorBase:ASIC002920"/>
<dbReference type="OrthoDB" id="6358587at2759"/>
<dbReference type="EnsemblMetazoa" id="ASIC002920-RA">
    <property type="protein sequence ID" value="ASIC002920-PA"/>
    <property type="gene ID" value="ASIC002920"/>
</dbReference>
<evidence type="ECO:0000256" key="2">
    <source>
        <dbReference type="SAM" id="SignalP"/>
    </source>
</evidence>
<keyword evidence="5" id="KW-1185">Reference proteome</keyword>
<feature type="signal peptide" evidence="2">
    <location>
        <begin position="1"/>
        <end position="25"/>
    </location>
</feature>
<name>A0A084VDB1_ANOSI</name>
<evidence type="ECO:0000256" key="1">
    <source>
        <dbReference type="SAM" id="MobiDB-lite"/>
    </source>
</evidence>
<keyword evidence="2" id="KW-0732">Signal</keyword>
<dbReference type="InterPro" id="IPR006631">
    <property type="entry name" value="DM4_12"/>
</dbReference>
<feature type="compositionally biased region" description="Basic and acidic residues" evidence="1">
    <location>
        <begin position="336"/>
        <end position="345"/>
    </location>
</feature>
<dbReference type="Pfam" id="PF07841">
    <property type="entry name" value="DM4_12"/>
    <property type="match status" value="2"/>
</dbReference>
<evidence type="ECO:0000313" key="4">
    <source>
        <dbReference type="EnsemblMetazoa" id="ASIC002920-PA"/>
    </source>
</evidence>
<dbReference type="PANTHER" id="PTHR21398">
    <property type="entry name" value="AGAP007094-PA"/>
    <property type="match status" value="1"/>
</dbReference>
<dbReference type="Proteomes" id="UP000030765">
    <property type="component" value="Unassembled WGS sequence"/>
</dbReference>
<organism evidence="4 5">
    <name type="scientific">Anopheles sinensis</name>
    <name type="common">Mosquito</name>
    <dbReference type="NCBI Taxonomy" id="74873"/>
    <lineage>
        <taxon>Eukaryota</taxon>
        <taxon>Metazoa</taxon>
        <taxon>Ecdysozoa</taxon>
        <taxon>Arthropoda</taxon>
        <taxon>Hexapoda</taxon>
        <taxon>Insecta</taxon>
        <taxon>Pterygota</taxon>
        <taxon>Neoptera</taxon>
        <taxon>Endopterygota</taxon>
        <taxon>Diptera</taxon>
        <taxon>Nematocera</taxon>
        <taxon>Culicoidea</taxon>
        <taxon>Culicidae</taxon>
        <taxon>Anophelinae</taxon>
        <taxon>Anopheles</taxon>
    </lineage>
</organism>
<feature type="region of interest" description="Disordered" evidence="1">
    <location>
        <begin position="336"/>
        <end position="360"/>
    </location>
</feature>
<dbReference type="SMART" id="SM00718">
    <property type="entry name" value="DM4_12"/>
    <property type="match status" value="2"/>
</dbReference>
<dbReference type="EMBL" id="ATLV01011205">
    <property type="status" value="NOT_ANNOTATED_CDS"/>
    <property type="molecule type" value="Genomic_DNA"/>
</dbReference>
<reference evidence="3 5" key="1">
    <citation type="journal article" date="2014" name="BMC Genomics">
        <title>Genome sequence of Anopheles sinensis provides insight into genetics basis of mosquito competence for malaria parasites.</title>
        <authorList>
            <person name="Zhou D."/>
            <person name="Zhang D."/>
            <person name="Ding G."/>
            <person name="Shi L."/>
            <person name="Hou Q."/>
            <person name="Ye Y."/>
            <person name="Xu Y."/>
            <person name="Zhou H."/>
            <person name="Xiong C."/>
            <person name="Li S."/>
            <person name="Yu J."/>
            <person name="Hong S."/>
            <person name="Yu X."/>
            <person name="Zou P."/>
            <person name="Chen C."/>
            <person name="Chang X."/>
            <person name="Wang W."/>
            <person name="Lv Y."/>
            <person name="Sun Y."/>
            <person name="Ma L."/>
            <person name="Shen B."/>
            <person name="Zhu C."/>
        </authorList>
    </citation>
    <scope>NUCLEOTIDE SEQUENCE [LARGE SCALE GENOMIC DNA]</scope>
</reference>
<dbReference type="VEuPathDB" id="VectorBase:ASIS019267"/>
<evidence type="ECO:0000313" key="5">
    <source>
        <dbReference type="Proteomes" id="UP000030765"/>
    </source>
</evidence>
<accession>A0A084VDB1</accession>
<evidence type="ECO:0000313" key="3">
    <source>
        <dbReference type="EMBL" id="KFB35955.1"/>
    </source>
</evidence>
<feature type="chain" id="PRO_5001783362" evidence="2">
    <location>
        <begin position="26"/>
        <end position="360"/>
    </location>
</feature>
<dbReference type="PANTHER" id="PTHR21398:SF11">
    <property type="entry name" value="HDC15381-RELATED"/>
    <property type="match status" value="1"/>
</dbReference>
<gene>
    <name evidence="3" type="ORF">ZHAS_00002920</name>
</gene>
<proteinExistence type="predicted"/>
<dbReference type="AlphaFoldDB" id="A0A084VDB1"/>
<protein>
    <submittedName>
        <fullName evidence="3 4">Uncharacterized protein</fullName>
    </submittedName>
</protein>
<dbReference type="VEuPathDB" id="VectorBase:ASIS014223"/>
<dbReference type="EMBL" id="KE524652">
    <property type="protein sequence ID" value="KFB35955.1"/>
    <property type="molecule type" value="Genomic_DNA"/>
</dbReference>
<reference evidence="4" key="2">
    <citation type="submission" date="2020-05" db="UniProtKB">
        <authorList>
            <consortium name="EnsemblMetazoa"/>
        </authorList>
    </citation>
    <scope>IDENTIFICATION</scope>
</reference>
<sequence length="360" mass="40485">MFFFEATRVGRYILVAVWLATLVHGEVSTDPSCTNATTLIAAHHSRDRRYVLSFPVNGGVAKVIFGFVAPVRFHHKLRRSINLGINLQANYRILPNIIFPHPESVWKNRYNADSYVDTGRKQLYDLLLQFLAGAGGVSRRQARTCLLRTICEVADTPLSHNGMVGEIMDIVFAPADTDDLAEEFKMARKYGANGVDCRRVYDECSWGHGILDTITSMHCSIWAQGIGFRMNIEFYNPPGLKITRRDVHQSVENMIMAHGFDGRACILRTFCEISKVMTPKSGILFKLFKMIFRSKALGSDDSSIGSSNSLPQGDEEYFPYLTANDCEELERHCPISQLDMDRLEDTTPDETGEATRANPD</sequence>